<evidence type="ECO:0000256" key="1">
    <source>
        <dbReference type="ARBA" id="ARBA00001917"/>
    </source>
</evidence>
<dbReference type="PANTHER" id="PTHR19384">
    <property type="entry name" value="NITRIC OXIDE SYNTHASE-RELATED"/>
    <property type="match status" value="1"/>
</dbReference>
<dbReference type="Proteomes" id="UP000541154">
    <property type="component" value="Unassembled WGS sequence"/>
</dbReference>
<evidence type="ECO:0000256" key="6">
    <source>
        <dbReference type="ARBA" id="ARBA00022630"/>
    </source>
</evidence>
<dbReference type="InterPro" id="IPR036396">
    <property type="entry name" value="Cyt_P450_sf"/>
</dbReference>
<name>A0A8H5ZWK4_PETAA</name>
<evidence type="ECO:0000256" key="11">
    <source>
        <dbReference type="ARBA" id="ARBA00023004"/>
    </source>
</evidence>
<dbReference type="SUPFAM" id="SSF63380">
    <property type="entry name" value="Riboflavin synthase domain-like"/>
    <property type="match status" value="1"/>
</dbReference>
<comment type="catalytic activity">
    <reaction evidence="13">
        <text>an organic molecule + reduced [NADPH--hemoprotein reductase] + O2 = an alcohol + oxidized [NADPH--hemoprotein reductase] + H2O + H(+)</text>
        <dbReference type="Rhea" id="RHEA:17149"/>
        <dbReference type="Rhea" id="RHEA-COMP:11964"/>
        <dbReference type="Rhea" id="RHEA-COMP:11965"/>
        <dbReference type="ChEBI" id="CHEBI:15377"/>
        <dbReference type="ChEBI" id="CHEBI:15378"/>
        <dbReference type="ChEBI" id="CHEBI:15379"/>
        <dbReference type="ChEBI" id="CHEBI:30879"/>
        <dbReference type="ChEBI" id="CHEBI:57618"/>
        <dbReference type="ChEBI" id="CHEBI:58210"/>
        <dbReference type="ChEBI" id="CHEBI:142491"/>
        <dbReference type="EC" id="1.14.14.1"/>
    </reaction>
</comment>
<dbReference type="InterPro" id="IPR017972">
    <property type="entry name" value="Cyt_P450_CS"/>
</dbReference>
<evidence type="ECO:0000259" key="16">
    <source>
        <dbReference type="PROSITE" id="PS51384"/>
    </source>
</evidence>
<evidence type="ECO:0000256" key="12">
    <source>
        <dbReference type="ARBA" id="ARBA00023797"/>
    </source>
</evidence>
<comment type="cofactor">
    <cofactor evidence="3">
        <name>FAD</name>
        <dbReference type="ChEBI" id="CHEBI:57692"/>
    </cofactor>
</comment>
<accession>A0A8H5ZWK4</accession>
<keyword evidence="8" id="KW-0274">FAD</keyword>
<feature type="compositionally biased region" description="Low complexity" evidence="15">
    <location>
        <begin position="338"/>
        <end position="352"/>
    </location>
</feature>
<protein>
    <recommendedName>
        <fullName evidence="12">NADPH--hemoprotein reductase</fullName>
        <ecNumber evidence="12">1.6.2.4</ecNumber>
    </recommendedName>
</protein>
<dbReference type="InterPro" id="IPR017927">
    <property type="entry name" value="FAD-bd_FR_type"/>
</dbReference>
<evidence type="ECO:0000313" key="18">
    <source>
        <dbReference type="Proteomes" id="UP000541154"/>
    </source>
</evidence>
<organism evidence="17 18">
    <name type="scientific">Petromyces alliaceus</name>
    <name type="common">Aspergillus alliaceus</name>
    <dbReference type="NCBI Taxonomy" id="209559"/>
    <lineage>
        <taxon>Eukaryota</taxon>
        <taxon>Fungi</taxon>
        <taxon>Dikarya</taxon>
        <taxon>Ascomycota</taxon>
        <taxon>Pezizomycotina</taxon>
        <taxon>Eurotiomycetes</taxon>
        <taxon>Eurotiomycetidae</taxon>
        <taxon>Eurotiales</taxon>
        <taxon>Aspergillaceae</taxon>
        <taxon>Aspergillus</taxon>
        <taxon>Aspergillus subgen. Circumdati</taxon>
    </lineage>
</organism>
<gene>
    <name evidence="17" type="ORF">ETB97_008579</name>
</gene>
<dbReference type="Gene3D" id="1.20.990.10">
    <property type="entry name" value="NADPH-cytochrome p450 Reductase, Chain A, domain 3"/>
    <property type="match status" value="1"/>
</dbReference>
<dbReference type="AlphaFoldDB" id="A0A8H5ZWK4"/>
<dbReference type="Pfam" id="PF00175">
    <property type="entry name" value="NAD_binding_1"/>
    <property type="match status" value="1"/>
</dbReference>
<dbReference type="Gene3D" id="1.10.630.10">
    <property type="entry name" value="Cytochrome P450"/>
    <property type="match status" value="2"/>
</dbReference>
<dbReference type="InterPro" id="IPR001433">
    <property type="entry name" value="OxRdtase_FAD/NAD-bd"/>
</dbReference>
<dbReference type="Pfam" id="PF00067">
    <property type="entry name" value="p450"/>
    <property type="match status" value="2"/>
</dbReference>
<dbReference type="InterPro" id="IPR008254">
    <property type="entry name" value="Flavodoxin/NO_synth"/>
</dbReference>
<dbReference type="PROSITE" id="PS00086">
    <property type="entry name" value="CYTOCHROME_P450"/>
    <property type="match status" value="1"/>
</dbReference>
<dbReference type="InterPro" id="IPR017938">
    <property type="entry name" value="Riboflavin_synthase-like_b-brl"/>
</dbReference>
<feature type="region of interest" description="Disordered" evidence="15">
    <location>
        <begin position="328"/>
        <end position="357"/>
    </location>
</feature>
<keyword evidence="7" id="KW-0479">Metal-binding</keyword>
<dbReference type="SUPFAM" id="SSF52218">
    <property type="entry name" value="Flavoproteins"/>
    <property type="match status" value="1"/>
</dbReference>
<dbReference type="SUPFAM" id="SSF48264">
    <property type="entry name" value="Cytochrome P450"/>
    <property type="match status" value="1"/>
</dbReference>
<comment type="caution">
    <text evidence="17">The sequence shown here is derived from an EMBL/GenBank/DDBJ whole genome shotgun (WGS) entry which is preliminary data.</text>
</comment>
<proteinExistence type="inferred from homology"/>
<evidence type="ECO:0000256" key="2">
    <source>
        <dbReference type="ARBA" id="ARBA00001971"/>
    </source>
</evidence>
<comment type="cofactor">
    <cofactor evidence="1">
        <name>FMN</name>
        <dbReference type="ChEBI" id="CHEBI:58210"/>
    </cofactor>
</comment>
<comment type="catalytic activity">
    <reaction evidence="14">
        <text>2 oxidized [cytochrome P450] + NADPH = 2 reduced [cytochrome P450] + NADP(+) + H(+)</text>
        <dbReference type="Rhea" id="RHEA:24040"/>
        <dbReference type="Rhea" id="RHEA-COMP:14627"/>
        <dbReference type="Rhea" id="RHEA-COMP:14628"/>
        <dbReference type="ChEBI" id="CHEBI:15378"/>
        <dbReference type="ChEBI" id="CHEBI:55376"/>
        <dbReference type="ChEBI" id="CHEBI:57783"/>
        <dbReference type="ChEBI" id="CHEBI:58349"/>
        <dbReference type="ChEBI" id="CHEBI:60344"/>
        <dbReference type="EC" id="1.6.2.4"/>
    </reaction>
</comment>
<dbReference type="GO" id="GO:0020037">
    <property type="term" value="F:heme binding"/>
    <property type="evidence" value="ECO:0007669"/>
    <property type="project" value="InterPro"/>
</dbReference>
<dbReference type="PRINTS" id="PR00371">
    <property type="entry name" value="FPNCR"/>
</dbReference>
<evidence type="ECO:0000256" key="8">
    <source>
        <dbReference type="ARBA" id="ARBA00022827"/>
    </source>
</evidence>
<evidence type="ECO:0000256" key="13">
    <source>
        <dbReference type="ARBA" id="ARBA00047827"/>
    </source>
</evidence>
<evidence type="ECO:0000256" key="3">
    <source>
        <dbReference type="ARBA" id="ARBA00001974"/>
    </source>
</evidence>
<dbReference type="InterPro" id="IPR003097">
    <property type="entry name" value="CysJ-like_FAD-binding"/>
</dbReference>
<dbReference type="GO" id="GO:0005506">
    <property type="term" value="F:iron ion binding"/>
    <property type="evidence" value="ECO:0007669"/>
    <property type="project" value="InterPro"/>
</dbReference>
<dbReference type="SUPFAM" id="SSF52343">
    <property type="entry name" value="Ferredoxin reductase-like, C-terminal NADP-linked domain"/>
    <property type="match status" value="1"/>
</dbReference>
<dbReference type="Gene3D" id="3.40.50.80">
    <property type="entry name" value="Nucleotide-binding domain of ferredoxin-NADP reductase (FNR) module"/>
    <property type="match status" value="1"/>
</dbReference>
<keyword evidence="18" id="KW-1185">Reference proteome</keyword>
<keyword evidence="6" id="KW-0285">Flavoprotein</keyword>
<dbReference type="GO" id="GO:0005829">
    <property type="term" value="C:cytosol"/>
    <property type="evidence" value="ECO:0007669"/>
    <property type="project" value="TreeGrafter"/>
</dbReference>
<dbReference type="EMBL" id="SPNV01000395">
    <property type="protein sequence ID" value="KAF5855709.1"/>
    <property type="molecule type" value="Genomic_DNA"/>
</dbReference>
<dbReference type="EC" id="1.6.2.4" evidence="12"/>
<dbReference type="GO" id="GO:0003958">
    <property type="term" value="F:NADPH-hemoprotein reductase activity"/>
    <property type="evidence" value="ECO:0007669"/>
    <property type="project" value="UniProtKB-EC"/>
</dbReference>
<evidence type="ECO:0000256" key="7">
    <source>
        <dbReference type="ARBA" id="ARBA00022723"/>
    </source>
</evidence>
<dbReference type="Gene3D" id="3.40.50.360">
    <property type="match status" value="1"/>
</dbReference>
<evidence type="ECO:0000256" key="4">
    <source>
        <dbReference type="ARBA" id="ARBA00010018"/>
    </source>
</evidence>
<evidence type="ECO:0000256" key="15">
    <source>
        <dbReference type="SAM" id="MobiDB-lite"/>
    </source>
</evidence>
<dbReference type="InterPro" id="IPR001128">
    <property type="entry name" value="Cyt_P450"/>
</dbReference>
<keyword evidence="5" id="KW-0813">Transport</keyword>
<comment type="similarity">
    <text evidence="4">In the N-terminal section; belongs to the cytochrome P450 family.</text>
</comment>
<evidence type="ECO:0000256" key="5">
    <source>
        <dbReference type="ARBA" id="ARBA00022448"/>
    </source>
</evidence>
<dbReference type="PROSITE" id="PS51384">
    <property type="entry name" value="FAD_FR"/>
    <property type="match status" value="1"/>
</dbReference>
<sequence>MQDREAIPGPKPLPVVGNLFDIDLEHGLQSIIKMADEFGPLFQITINGDKLIFATSQALVDELCDESRFHKAVIAGVEKLRMVAHDGLFTAYHGERGWGIAHRILMPAFGPLRIRDMFEDMSDVAQQLCLKWRTSKNIKAIRNIARNIIQERKNKPEPVENLLNTLLNGRYPVTVQHLTKLPCIDAIMKESLRMMPTAPAFAVTPKKPEVLGGKWVISPGQSVNLLLPVCLRDQNVFRPDADEFHPEHMLEENFSKLPSNWWKPFGNGERGCIGRAFAWQKAQLVVALVLQTFDLVADDPSYELRIKETLTIKPDGFRVRATLRRGQSATELSRRSRSLSATTSPASPTLARNGNNQNVAGGQPISFFYGSNSGTCKALAHRLAFTMMARGFTDQKLASLDSAVNNLPKDQPLIIVTTTYDVRLLRSLRLRPPRLDQNILSHPDLDRQSDTNGSDLFSDLKAWEETSLQPALRETFLLSNSDNAEPLDLSQLQISLSKPTRVGLHQGFIEATVTDVRILTSPGTPENTVSRVLARFHLAPDHSITINSFNALGLPYATPVSATELFSSYLELSQPATRNNIKVLASSALLEEDKQKLLCFHDRYDLLIRNKRVSALDLLEQFHSIPLPLATFISMLPTLRVRTYSLSMAPSFKPSYSSLTFSVVNKPAWNGNGQYLGVGSNYLASLTIGSILYISPRPAKNSFHLPTVPSSKPIIMICAGSGLAPFRSFIQDRMVLQQQGKPLAEALLFFGCCRPHQDDLYREELFGFESAGMVKVRRAYSKAPDNYLAQGCRYVQHRLVKEAEAIKNLWALDAIIYVCGSGGMAKEVKAMLEKMLGTLSEERYITEIF</sequence>
<evidence type="ECO:0000256" key="14">
    <source>
        <dbReference type="ARBA" id="ARBA00049342"/>
    </source>
</evidence>
<evidence type="ECO:0000313" key="17">
    <source>
        <dbReference type="EMBL" id="KAF5855709.1"/>
    </source>
</evidence>
<dbReference type="GO" id="GO:0016712">
    <property type="term" value="F:oxidoreductase activity, acting on paired donors, with incorporation or reduction of molecular oxygen, reduced flavin or flavoprotein as one donor, and incorporation of one atom of oxygen"/>
    <property type="evidence" value="ECO:0007669"/>
    <property type="project" value="UniProtKB-EC"/>
</dbReference>
<keyword evidence="11" id="KW-0408">Iron</keyword>
<dbReference type="InterPro" id="IPR029039">
    <property type="entry name" value="Flavoprotein-like_sf"/>
</dbReference>
<dbReference type="InterPro" id="IPR039261">
    <property type="entry name" value="FNR_nucleotide-bd"/>
</dbReference>
<dbReference type="Pfam" id="PF00258">
    <property type="entry name" value="Flavodoxin_1"/>
    <property type="match status" value="1"/>
</dbReference>
<comment type="cofactor">
    <cofactor evidence="2">
        <name>heme</name>
        <dbReference type="ChEBI" id="CHEBI:30413"/>
    </cofactor>
</comment>
<evidence type="ECO:0000256" key="10">
    <source>
        <dbReference type="ARBA" id="ARBA00023002"/>
    </source>
</evidence>
<dbReference type="Gene3D" id="2.40.30.10">
    <property type="entry name" value="Translation factors"/>
    <property type="match status" value="1"/>
</dbReference>
<dbReference type="InterPro" id="IPR023173">
    <property type="entry name" value="NADPH_Cyt_P450_Rdtase_alpha"/>
</dbReference>
<feature type="domain" description="FAD-binding FR-type" evidence="16">
    <location>
        <begin position="506"/>
        <end position="706"/>
    </location>
</feature>
<keyword evidence="10" id="KW-0560">Oxidoreductase</keyword>
<evidence type="ECO:0000256" key="9">
    <source>
        <dbReference type="ARBA" id="ARBA00022857"/>
    </source>
</evidence>
<dbReference type="Pfam" id="PF00667">
    <property type="entry name" value="FAD_binding_1"/>
    <property type="match status" value="1"/>
</dbReference>
<dbReference type="GO" id="GO:0010181">
    <property type="term" value="F:FMN binding"/>
    <property type="evidence" value="ECO:0007669"/>
    <property type="project" value="InterPro"/>
</dbReference>
<dbReference type="PANTHER" id="PTHR19384:SF127">
    <property type="entry name" value="BIFUNCTIONAL CYTOCHROME P450_NADPH--P450 REDUCTASE"/>
    <property type="match status" value="1"/>
</dbReference>
<dbReference type="InterPro" id="IPR001709">
    <property type="entry name" value="Flavoprot_Pyr_Nucl_cyt_Rdtase"/>
</dbReference>
<keyword evidence="9" id="KW-0521">NADP</keyword>
<reference evidence="17 18" key="1">
    <citation type="submission" date="2019-04" db="EMBL/GenBank/DDBJ databases">
        <title>Aspergillus burnettii sp. nov., novel species from soil in southeast Queensland.</title>
        <authorList>
            <person name="Gilchrist C.L.M."/>
            <person name="Pitt J.I."/>
            <person name="Lange L."/>
            <person name="Lacey H.J."/>
            <person name="Vuong D."/>
            <person name="Midgley D.J."/>
            <person name="Greenfield P."/>
            <person name="Bradbury M."/>
            <person name="Lacey E."/>
            <person name="Busk P.K."/>
            <person name="Pilgaard B."/>
            <person name="Chooi Y.H."/>
            <person name="Piggott A.M."/>
        </authorList>
    </citation>
    <scope>NUCLEOTIDE SEQUENCE [LARGE SCALE GENOMIC DNA]</scope>
    <source>
        <strain evidence="17 18">FRR 5400</strain>
    </source>
</reference>
<dbReference type="GO" id="GO:0050660">
    <property type="term" value="F:flavin adenine dinucleotide binding"/>
    <property type="evidence" value="ECO:0007669"/>
    <property type="project" value="TreeGrafter"/>
</dbReference>